<dbReference type="EMBL" id="BKCJ011824678">
    <property type="protein sequence ID" value="GFD56034.1"/>
    <property type="molecule type" value="Genomic_DNA"/>
</dbReference>
<reference evidence="1" key="1">
    <citation type="journal article" date="2019" name="Sci. Rep.">
        <title>Draft genome of Tanacetum cinerariifolium, the natural source of mosquito coil.</title>
        <authorList>
            <person name="Yamashiro T."/>
            <person name="Shiraishi A."/>
            <person name="Satake H."/>
            <person name="Nakayama K."/>
        </authorList>
    </citation>
    <scope>NUCLEOTIDE SEQUENCE</scope>
</reference>
<feature type="non-terminal residue" evidence="1">
    <location>
        <position position="1"/>
    </location>
</feature>
<proteinExistence type="predicted"/>
<name>A0A699XHM8_TANCI</name>
<evidence type="ECO:0000313" key="1">
    <source>
        <dbReference type="EMBL" id="GFD56034.1"/>
    </source>
</evidence>
<gene>
    <name evidence="1" type="ORF">Tci_928003</name>
</gene>
<organism evidence="1">
    <name type="scientific">Tanacetum cinerariifolium</name>
    <name type="common">Dalmatian daisy</name>
    <name type="synonym">Chrysanthemum cinerariifolium</name>
    <dbReference type="NCBI Taxonomy" id="118510"/>
    <lineage>
        <taxon>Eukaryota</taxon>
        <taxon>Viridiplantae</taxon>
        <taxon>Streptophyta</taxon>
        <taxon>Embryophyta</taxon>
        <taxon>Tracheophyta</taxon>
        <taxon>Spermatophyta</taxon>
        <taxon>Magnoliopsida</taxon>
        <taxon>eudicotyledons</taxon>
        <taxon>Gunneridae</taxon>
        <taxon>Pentapetalae</taxon>
        <taxon>asterids</taxon>
        <taxon>campanulids</taxon>
        <taxon>Asterales</taxon>
        <taxon>Asteraceae</taxon>
        <taxon>Asteroideae</taxon>
        <taxon>Anthemideae</taxon>
        <taxon>Anthemidinae</taxon>
        <taxon>Tanacetum</taxon>
    </lineage>
</organism>
<protein>
    <submittedName>
        <fullName evidence="1">Uncharacterized protein</fullName>
    </submittedName>
</protein>
<comment type="caution">
    <text evidence="1">The sequence shown here is derived from an EMBL/GenBank/DDBJ whole genome shotgun (WGS) entry which is preliminary data.</text>
</comment>
<accession>A0A699XHM8</accession>
<dbReference type="AlphaFoldDB" id="A0A699XHM8"/>
<sequence>AGFLAGWVAAIDARSSSAIRDITTIARADGLPIAPINSYALVGVGRAGSRASGGGRGGL</sequence>